<dbReference type="GO" id="GO:0046961">
    <property type="term" value="F:proton-transporting ATPase activity, rotational mechanism"/>
    <property type="evidence" value="ECO:0007669"/>
    <property type="project" value="InterPro"/>
</dbReference>
<evidence type="ECO:0000256" key="3">
    <source>
        <dbReference type="ARBA" id="ARBA00023065"/>
    </source>
</evidence>
<protein>
    <submittedName>
        <fullName evidence="4">V-type proton ATPase subunit E</fullName>
    </submittedName>
</protein>
<evidence type="ECO:0000256" key="1">
    <source>
        <dbReference type="ARBA" id="ARBA00005901"/>
    </source>
</evidence>
<evidence type="ECO:0000256" key="2">
    <source>
        <dbReference type="ARBA" id="ARBA00022448"/>
    </source>
</evidence>
<dbReference type="Gene3D" id="3.30.2320.30">
    <property type="entry name" value="ATP synthase, E subunit, C-terminal"/>
    <property type="match status" value="1"/>
</dbReference>
<dbReference type="Pfam" id="PF01991">
    <property type="entry name" value="vATP-synt_E"/>
    <property type="match status" value="1"/>
</dbReference>
<gene>
    <name evidence="4" type="primary">atpE_38</name>
    <name evidence="4" type="ORF">SDC9_114132</name>
</gene>
<dbReference type="GO" id="GO:0033178">
    <property type="term" value="C:proton-transporting two-sector ATPase complex, catalytic domain"/>
    <property type="evidence" value="ECO:0007669"/>
    <property type="project" value="InterPro"/>
</dbReference>
<keyword evidence="2" id="KW-0813">Transport</keyword>
<accession>A0A645BPK6</accession>
<evidence type="ECO:0000313" key="4">
    <source>
        <dbReference type="EMBL" id="MPM67215.1"/>
    </source>
</evidence>
<dbReference type="InterPro" id="IPR038495">
    <property type="entry name" value="ATPase_E_C"/>
</dbReference>
<sequence length="198" mass="22286">METTDSRLLSGILEEADKKATKILEDAEVTARGLLDDARLRAEREIETEKRATEDKLKQIRFRLQANMASAKRKANLRQIDESYQQVMNRVLASLDANTVSKHLGTWIAEAAIGLDLKEAKVAFSSQCPVTEVHLEQAMALVKKATGSDITLHLEKKAIRSIGVVVSSLDDTISFNNQVEIRLRRFDRIVRSMIQEHT</sequence>
<dbReference type="AlphaFoldDB" id="A0A645BPK6"/>
<comment type="caution">
    <text evidence="4">The sequence shown here is derived from an EMBL/GenBank/DDBJ whole genome shotgun (WGS) entry which is preliminary data.</text>
</comment>
<reference evidence="4" key="1">
    <citation type="submission" date="2019-08" db="EMBL/GenBank/DDBJ databases">
        <authorList>
            <person name="Kucharzyk K."/>
            <person name="Murdoch R.W."/>
            <person name="Higgins S."/>
            <person name="Loffler F."/>
        </authorList>
    </citation>
    <scope>NUCLEOTIDE SEQUENCE</scope>
</reference>
<dbReference type="EMBL" id="VSSQ01021557">
    <property type="protein sequence ID" value="MPM67215.1"/>
    <property type="molecule type" value="Genomic_DNA"/>
</dbReference>
<name>A0A645BPK6_9ZZZZ</name>
<comment type="similarity">
    <text evidence="1">Belongs to the V-ATPase E subunit family.</text>
</comment>
<dbReference type="InterPro" id="IPR002842">
    <property type="entry name" value="ATPase_V1_Esu"/>
</dbReference>
<proteinExistence type="inferred from homology"/>
<organism evidence="4">
    <name type="scientific">bioreactor metagenome</name>
    <dbReference type="NCBI Taxonomy" id="1076179"/>
    <lineage>
        <taxon>unclassified sequences</taxon>
        <taxon>metagenomes</taxon>
        <taxon>ecological metagenomes</taxon>
    </lineage>
</organism>
<dbReference type="Gene3D" id="1.20.5.2950">
    <property type="match status" value="1"/>
</dbReference>
<keyword evidence="3" id="KW-0406">Ion transport</keyword>